<reference evidence="15 16" key="1">
    <citation type="journal article" date="2011" name="Nature">
        <title>A high-resolution map of human evolutionary constraint using 29 mammals.</title>
        <authorList>
            <person name="Lindblad-Toh K."/>
            <person name="Garber M."/>
            <person name="Zuk O."/>
            <person name="Lin M.F."/>
            <person name="Parker B.J."/>
            <person name="Washietl S."/>
            <person name="Kheradpour P."/>
            <person name="Ernst J."/>
            <person name="Jordan G."/>
            <person name="Mauceli E."/>
            <person name="Ward L.D."/>
            <person name="Lowe C.B."/>
            <person name="Holloway A.K."/>
            <person name="Clamp M."/>
            <person name="Gnerre S."/>
            <person name="Alfoldi J."/>
            <person name="Beal K."/>
            <person name="Chang J."/>
            <person name="Clawson H."/>
            <person name="Cuff J."/>
            <person name="Di Palma F."/>
            <person name="Fitzgerald S."/>
            <person name="Flicek P."/>
            <person name="Guttman M."/>
            <person name="Hubisz M.J."/>
            <person name="Jaffe D.B."/>
            <person name="Jungreis I."/>
            <person name="Kent W.J."/>
            <person name="Kostka D."/>
            <person name="Lara M."/>
            <person name="Martins A.L."/>
            <person name="Massingham T."/>
            <person name="Moltke I."/>
            <person name="Raney B.J."/>
            <person name="Rasmussen M.D."/>
            <person name="Robinson J."/>
            <person name="Stark A."/>
            <person name="Vilella A.J."/>
            <person name="Wen J."/>
            <person name="Xie X."/>
            <person name="Zody M.C."/>
            <person name="Baldwin J."/>
            <person name="Bloom T."/>
            <person name="Chin C.W."/>
            <person name="Heiman D."/>
            <person name="Nicol R."/>
            <person name="Nusbaum C."/>
            <person name="Young S."/>
            <person name="Wilkinson J."/>
            <person name="Worley K.C."/>
            <person name="Kovar C.L."/>
            <person name="Muzny D.M."/>
            <person name="Gibbs R.A."/>
            <person name="Cree A."/>
            <person name="Dihn H.H."/>
            <person name="Fowler G."/>
            <person name="Jhangiani S."/>
            <person name="Joshi V."/>
            <person name="Lee S."/>
            <person name="Lewis L.R."/>
            <person name="Nazareth L.V."/>
            <person name="Okwuonu G."/>
            <person name="Santibanez J."/>
            <person name="Warren W.C."/>
            <person name="Mardis E.R."/>
            <person name="Weinstock G.M."/>
            <person name="Wilson R.K."/>
            <person name="Delehaunty K."/>
            <person name="Dooling D."/>
            <person name="Fronik C."/>
            <person name="Fulton L."/>
            <person name="Fulton B."/>
            <person name="Graves T."/>
            <person name="Minx P."/>
            <person name="Sodergren E."/>
            <person name="Birney E."/>
            <person name="Margulies E.H."/>
            <person name="Herrero J."/>
            <person name="Green E.D."/>
            <person name="Haussler D."/>
            <person name="Siepel A."/>
            <person name="Goldman N."/>
            <person name="Pollard K.S."/>
            <person name="Pedersen J.S."/>
            <person name="Lander E.S."/>
            <person name="Kellis M."/>
        </authorList>
    </citation>
    <scope>NUCLEOTIDE SEQUENCE [LARGE SCALE GENOMIC DNA]</scope>
    <source>
        <strain evidence="15 16">Thorbecke inbred</strain>
    </source>
</reference>
<evidence type="ECO:0000256" key="2">
    <source>
        <dbReference type="ARBA" id="ARBA00022763"/>
    </source>
</evidence>
<evidence type="ECO:0000256" key="1">
    <source>
        <dbReference type="ARBA" id="ARBA00004123"/>
    </source>
</evidence>
<dbReference type="Ensembl" id="ENSOCUT00000043701.1">
    <property type="protein sequence ID" value="ENSOCUP00000032629.1"/>
    <property type="gene ID" value="ENSOCUG00000037602.1"/>
</dbReference>
<dbReference type="Bgee" id="ENSOCUG00000037602">
    <property type="expression patterns" value="Expressed in autopod skin and 2 other cell types or tissues"/>
</dbReference>
<evidence type="ECO:0000256" key="10">
    <source>
        <dbReference type="ARBA" id="ARBA00042145"/>
    </source>
</evidence>
<dbReference type="STRING" id="9986.ENSOCUP00000032629"/>
<feature type="region of interest" description="Disordered" evidence="14">
    <location>
        <begin position="118"/>
        <end position="137"/>
    </location>
</feature>
<dbReference type="PANTHER" id="PTHR13356:SF5">
    <property type="entry name" value="SOSS COMPLEX SUBUNIT B2"/>
    <property type="match status" value="1"/>
</dbReference>
<reference evidence="15" key="2">
    <citation type="submission" date="2025-08" db="UniProtKB">
        <authorList>
            <consortium name="Ensembl"/>
        </authorList>
    </citation>
    <scope>IDENTIFICATION</scope>
    <source>
        <strain evidence="15">Thorbecke</strain>
    </source>
</reference>
<dbReference type="AlphaFoldDB" id="A0A5F9CGI0"/>
<evidence type="ECO:0000256" key="14">
    <source>
        <dbReference type="SAM" id="MobiDB-lite"/>
    </source>
</evidence>
<dbReference type="SUPFAM" id="SSF50249">
    <property type="entry name" value="Nucleic acid-binding proteins"/>
    <property type="match status" value="1"/>
</dbReference>
<dbReference type="GO" id="GO:0010212">
    <property type="term" value="P:response to ionizing radiation"/>
    <property type="evidence" value="ECO:0007669"/>
    <property type="project" value="TreeGrafter"/>
</dbReference>
<dbReference type="GO" id="GO:0003677">
    <property type="term" value="F:DNA binding"/>
    <property type="evidence" value="ECO:0007669"/>
    <property type="project" value="UniProtKB-KW"/>
</dbReference>
<dbReference type="GeneTree" id="ENSGT00940000155812"/>
<evidence type="ECO:0000256" key="3">
    <source>
        <dbReference type="ARBA" id="ARBA00023125"/>
    </source>
</evidence>
<dbReference type="Gene3D" id="2.40.50.140">
    <property type="entry name" value="Nucleic acid-binding proteins"/>
    <property type="match status" value="1"/>
</dbReference>
<keyword evidence="4" id="KW-0234">DNA repair</keyword>
<feature type="compositionally biased region" description="Polar residues" evidence="14">
    <location>
        <begin position="122"/>
        <end position="137"/>
    </location>
</feature>
<keyword evidence="16" id="KW-1185">Reference proteome</keyword>
<dbReference type="GO" id="GO:0000724">
    <property type="term" value="P:double-strand break repair via homologous recombination"/>
    <property type="evidence" value="ECO:0007669"/>
    <property type="project" value="TreeGrafter"/>
</dbReference>
<dbReference type="GO" id="GO:0044818">
    <property type="term" value="P:mitotic G2/M transition checkpoint"/>
    <property type="evidence" value="ECO:0007669"/>
    <property type="project" value="TreeGrafter"/>
</dbReference>
<proteinExistence type="inferred from homology"/>
<evidence type="ECO:0000256" key="4">
    <source>
        <dbReference type="ARBA" id="ARBA00023204"/>
    </source>
</evidence>
<dbReference type="InParanoid" id="A0A5F9CGI0"/>
<evidence type="ECO:0000256" key="11">
    <source>
        <dbReference type="ARBA" id="ARBA00042187"/>
    </source>
</evidence>
<dbReference type="PANTHER" id="PTHR13356">
    <property type="entry name" value="OB FOLD NUCLEIC ACID BINDING PROTEIN-RELATED"/>
    <property type="match status" value="1"/>
</dbReference>
<evidence type="ECO:0000313" key="16">
    <source>
        <dbReference type="Proteomes" id="UP000001811"/>
    </source>
</evidence>
<dbReference type="Proteomes" id="UP000001811">
    <property type="component" value="Chromosome 18"/>
</dbReference>
<dbReference type="SMR" id="A0A5F9CGI0"/>
<keyword evidence="2" id="KW-0227">DNA damage</keyword>
<dbReference type="GO" id="GO:0070876">
    <property type="term" value="C:SOSS complex"/>
    <property type="evidence" value="ECO:0007669"/>
    <property type="project" value="TreeGrafter"/>
</dbReference>
<protein>
    <recommendedName>
        <fullName evidence="7">SOSS complex subunit B2</fullName>
    </recommendedName>
    <alternativeName>
        <fullName evidence="8">Nucleic acid-binding protein 1</fullName>
    </alternativeName>
    <alternativeName>
        <fullName evidence="11">Oligonucleotide/oligosaccharide-binding fold-containing protein 2A</fullName>
    </alternativeName>
    <alternativeName>
        <fullName evidence="9">Sensor of single-strand DNA complex subunit B2</fullName>
    </alternativeName>
    <alternativeName>
        <fullName evidence="12">Sensor of ssDNA subunit B2</fullName>
    </alternativeName>
    <alternativeName>
        <fullName evidence="10">Single-stranded DNA-binding protein 2</fullName>
    </alternativeName>
</protein>
<evidence type="ECO:0000256" key="8">
    <source>
        <dbReference type="ARBA" id="ARBA00041587"/>
    </source>
</evidence>
<evidence type="ECO:0000256" key="7">
    <source>
        <dbReference type="ARBA" id="ARBA00040784"/>
    </source>
</evidence>
<name>A0A5F9CGI0_RABIT</name>
<evidence type="ECO:0000256" key="9">
    <source>
        <dbReference type="ARBA" id="ARBA00042075"/>
    </source>
</evidence>
<evidence type="ECO:0000313" key="15">
    <source>
        <dbReference type="Ensembl" id="ENSOCUP00000032629.1"/>
    </source>
</evidence>
<dbReference type="EMBL" id="AAGW02036316">
    <property type="status" value="NOT_ANNOTATED_CDS"/>
    <property type="molecule type" value="Genomic_DNA"/>
</dbReference>
<evidence type="ECO:0000256" key="12">
    <source>
        <dbReference type="ARBA" id="ARBA00042566"/>
    </source>
</evidence>
<keyword evidence="5" id="KW-0539">Nucleus</keyword>
<dbReference type="InterPro" id="IPR051231">
    <property type="entry name" value="SOSS-B"/>
</dbReference>
<sequence>MPFDPRTYLFFVKDIKPGLKNLNVIFIVFEIGHMTNNKDSHKVRSWEVAAYRGSITVSVWDEIGGLRYPGTVTQLVRGTASLWKGCLTLYTGRGGELQKIGEFCVVYSELPSFVEPKPDYRGQQSKGTHSEQKNNSLNNNMGTGILGPVGSGVQLALSHRDTSFHMLWLTWLILRLQRRHPIWAPDSSPVCSSSRTALCCGPGGYWKMFQELGQRQLWWPFGE</sequence>
<evidence type="ECO:0000256" key="5">
    <source>
        <dbReference type="ARBA" id="ARBA00023242"/>
    </source>
</evidence>
<comment type="subcellular location">
    <subcellularLocation>
        <location evidence="1">Nucleus</location>
    </subcellularLocation>
</comment>
<dbReference type="FunFam" id="2.40.50.140:FF:000072">
    <property type="entry name" value="SOSS complex subunit B2"/>
    <property type="match status" value="1"/>
</dbReference>
<evidence type="ECO:0000256" key="13">
    <source>
        <dbReference type="ARBA" id="ARBA00045824"/>
    </source>
</evidence>
<dbReference type="InterPro" id="IPR012340">
    <property type="entry name" value="NA-bd_OB-fold"/>
</dbReference>
<comment type="function">
    <text evidence="13">Component of the SOSS complex, a multiprotein complex that functions downstream of the MRN complex to promote DNA repair and G2/M checkpoint. In the SOSS complex, acts as a sensor of single-stranded DNA that binds to single-stranded DNA, in particular to polypyrimidines. The SOSS complex associates with DNA lesions and influences diverse endpoints in the cellular DNA damage response including cell-cycle checkpoint activation, recombinational repair and maintenance of genomic stability. Required for efficient homologous recombination-dependent repair of double-strand breaks (DSBs) and ATM-dependent signaling pathways.</text>
</comment>
<accession>A0A5F9CGI0</accession>
<organism evidence="15 16">
    <name type="scientific">Oryctolagus cuniculus</name>
    <name type="common">Rabbit</name>
    <dbReference type="NCBI Taxonomy" id="9986"/>
    <lineage>
        <taxon>Eukaryota</taxon>
        <taxon>Metazoa</taxon>
        <taxon>Chordata</taxon>
        <taxon>Craniata</taxon>
        <taxon>Vertebrata</taxon>
        <taxon>Euteleostomi</taxon>
        <taxon>Mammalia</taxon>
        <taxon>Eutheria</taxon>
        <taxon>Euarchontoglires</taxon>
        <taxon>Glires</taxon>
        <taxon>Lagomorpha</taxon>
        <taxon>Leporidae</taxon>
        <taxon>Oryctolagus</taxon>
    </lineage>
</organism>
<reference evidence="15" key="3">
    <citation type="submission" date="2025-09" db="UniProtKB">
        <authorList>
            <consortium name="Ensembl"/>
        </authorList>
    </citation>
    <scope>IDENTIFICATION</scope>
    <source>
        <strain evidence="15">Thorbecke</strain>
    </source>
</reference>
<keyword evidence="3" id="KW-0238">DNA-binding</keyword>
<comment type="similarity">
    <text evidence="6">Belongs to the SOSS-B family. SOSS-B2 subfamily.</text>
</comment>
<dbReference type="GO" id="GO:0000781">
    <property type="term" value="C:chromosome, telomeric region"/>
    <property type="evidence" value="ECO:0007669"/>
    <property type="project" value="UniProtKB-ARBA"/>
</dbReference>
<evidence type="ECO:0000256" key="6">
    <source>
        <dbReference type="ARBA" id="ARBA00038153"/>
    </source>
</evidence>